<dbReference type="Pfam" id="PF00646">
    <property type="entry name" value="F-box"/>
    <property type="match status" value="1"/>
</dbReference>
<accession>A0A1U7YT98</accession>
<evidence type="ECO:0000313" key="3">
    <source>
        <dbReference type="RefSeq" id="XP_009802030.1"/>
    </source>
</evidence>
<feature type="domain" description="F-box" evidence="1">
    <location>
        <begin position="5"/>
        <end position="44"/>
    </location>
</feature>
<dbReference type="Gene3D" id="1.20.1280.50">
    <property type="match status" value="1"/>
</dbReference>
<dbReference type="InterPro" id="IPR036047">
    <property type="entry name" value="F-box-like_dom_sf"/>
</dbReference>
<gene>
    <name evidence="3" type="primary">LOC104247659</name>
</gene>
<keyword evidence="2" id="KW-1185">Reference proteome</keyword>
<sequence length="44" mass="5030">MDGFSSNFDQFPEDIIMEIFSRLPVKSLLKLKSVCKYCRGGSEI</sequence>
<dbReference type="PROSITE" id="PS50181">
    <property type="entry name" value="FBOX"/>
    <property type="match status" value="1"/>
</dbReference>
<proteinExistence type="predicted"/>
<name>A0A1U7YT98_NICSY</name>
<dbReference type="InterPro" id="IPR001810">
    <property type="entry name" value="F-box_dom"/>
</dbReference>
<protein>
    <submittedName>
        <fullName evidence="3">F-box protein At5g49610-like isoform X2</fullName>
    </submittedName>
</protein>
<evidence type="ECO:0000313" key="2">
    <source>
        <dbReference type="Proteomes" id="UP000189701"/>
    </source>
</evidence>
<organism evidence="2 3">
    <name type="scientific">Nicotiana sylvestris</name>
    <name type="common">Wood tobacco</name>
    <name type="synonym">South American tobacco</name>
    <dbReference type="NCBI Taxonomy" id="4096"/>
    <lineage>
        <taxon>Eukaryota</taxon>
        <taxon>Viridiplantae</taxon>
        <taxon>Streptophyta</taxon>
        <taxon>Embryophyta</taxon>
        <taxon>Tracheophyta</taxon>
        <taxon>Spermatophyta</taxon>
        <taxon>Magnoliopsida</taxon>
        <taxon>eudicotyledons</taxon>
        <taxon>Gunneridae</taxon>
        <taxon>Pentapetalae</taxon>
        <taxon>asterids</taxon>
        <taxon>lamiids</taxon>
        <taxon>Solanales</taxon>
        <taxon>Solanaceae</taxon>
        <taxon>Nicotianoideae</taxon>
        <taxon>Nicotianeae</taxon>
        <taxon>Nicotiana</taxon>
    </lineage>
</organism>
<dbReference type="AlphaFoldDB" id="A0A1U7YT98"/>
<dbReference type="SUPFAM" id="SSF81383">
    <property type="entry name" value="F-box domain"/>
    <property type="match status" value="1"/>
</dbReference>
<dbReference type="RefSeq" id="XP_009802030.1">
    <property type="nucleotide sequence ID" value="XM_009803728.1"/>
</dbReference>
<reference evidence="3" key="2">
    <citation type="submission" date="2025-08" db="UniProtKB">
        <authorList>
            <consortium name="RefSeq"/>
        </authorList>
    </citation>
    <scope>IDENTIFICATION</scope>
    <source>
        <tissue evidence="3">Leaf</tissue>
    </source>
</reference>
<reference evidence="2" key="1">
    <citation type="journal article" date="2013" name="Genome Biol.">
        <title>Reference genomes and transcriptomes of Nicotiana sylvestris and Nicotiana tomentosiformis.</title>
        <authorList>
            <person name="Sierro N."/>
            <person name="Battey J.N."/>
            <person name="Ouadi S."/>
            <person name="Bovet L."/>
            <person name="Goepfert S."/>
            <person name="Bakaher N."/>
            <person name="Peitsch M.C."/>
            <person name="Ivanov N.V."/>
        </authorList>
    </citation>
    <scope>NUCLEOTIDE SEQUENCE [LARGE SCALE GENOMIC DNA]</scope>
</reference>
<dbReference type="Proteomes" id="UP000189701">
    <property type="component" value="Unplaced"/>
</dbReference>
<evidence type="ECO:0000259" key="1">
    <source>
        <dbReference type="PROSITE" id="PS50181"/>
    </source>
</evidence>